<gene>
    <name evidence="4" type="ORF">ACFQBT_12370</name>
</gene>
<evidence type="ECO:0000313" key="4">
    <source>
        <dbReference type="EMBL" id="MFC6714567.1"/>
    </source>
</evidence>
<accession>A0ABW2AU49</accession>
<comment type="caution">
    <text evidence="4">The sequence shown here is derived from an EMBL/GenBank/DDBJ whole genome shotgun (WGS) entry which is preliminary data.</text>
</comment>
<dbReference type="SUPFAM" id="SSF53850">
    <property type="entry name" value="Periplasmic binding protein-like II"/>
    <property type="match status" value="1"/>
</dbReference>
<feature type="chain" id="PRO_5045810917" evidence="3">
    <location>
        <begin position="25"/>
        <end position="463"/>
    </location>
</feature>
<protein>
    <submittedName>
        <fullName evidence="4">ABC transporter substrate-binding protein</fullName>
    </submittedName>
</protein>
<dbReference type="Gene3D" id="3.40.190.10">
    <property type="entry name" value="Periplasmic binding protein-like II"/>
    <property type="match status" value="2"/>
</dbReference>
<organism evidence="4 5">
    <name type="scientific">Branchiibius cervicis</name>
    <dbReference type="NCBI Taxonomy" id="908252"/>
    <lineage>
        <taxon>Bacteria</taxon>
        <taxon>Bacillati</taxon>
        <taxon>Actinomycetota</taxon>
        <taxon>Actinomycetes</taxon>
        <taxon>Micrococcales</taxon>
        <taxon>Dermacoccaceae</taxon>
        <taxon>Branchiibius</taxon>
    </lineage>
</organism>
<comment type="similarity">
    <text evidence="1">Belongs to the bacterial solute-binding protein 1 family.</text>
</comment>
<evidence type="ECO:0000256" key="3">
    <source>
        <dbReference type="SAM" id="SignalP"/>
    </source>
</evidence>
<keyword evidence="5" id="KW-1185">Reference proteome</keyword>
<proteinExistence type="inferred from homology"/>
<evidence type="ECO:0000256" key="2">
    <source>
        <dbReference type="ARBA" id="ARBA00022448"/>
    </source>
</evidence>
<keyword evidence="2" id="KW-0813">Transport</keyword>
<dbReference type="InterPro" id="IPR050490">
    <property type="entry name" value="Bact_solute-bd_prot1"/>
</dbReference>
<reference evidence="5" key="1">
    <citation type="journal article" date="2019" name="Int. J. Syst. Evol. Microbiol.">
        <title>The Global Catalogue of Microorganisms (GCM) 10K type strain sequencing project: providing services to taxonomists for standard genome sequencing and annotation.</title>
        <authorList>
            <consortium name="The Broad Institute Genomics Platform"/>
            <consortium name="The Broad Institute Genome Sequencing Center for Infectious Disease"/>
            <person name="Wu L."/>
            <person name="Ma J."/>
        </authorList>
    </citation>
    <scope>NUCLEOTIDE SEQUENCE [LARGE SCALE GENOMIC DNA]</scope>
    <source>
        <strain evidence="5">NBRC 106593</strain>
    </source>
</reference>
<name>A0ABW2AU49_9MICO</name>
<evidence type="ECO:0000313" key="5">
    <source>
        <dbReference type="Proteomes" id="UP001596356"/>
    </source>
</evidence>
<sequence length="463" mass="49541">MALSSKRTVAALAGLVAVSFGTVACGGSSDDGSGPTGGGASVGASQIDKTDYSNWCGMKSQLQGKTVTVYTSIIGPEGAAQQASYKKFEECTGVTVKYQGDNDFEKNLPQRAQTGNLPDIAFIPQPGLLQTMVSTGKAIPAPQTVVDEIDKGWQPIWKTYGTVNGTVYAAPLGANVKSFVWYSPKFFKDKGYAVPTSWDEMLTLTKKIAADGGGTKPWCGGISSGTATGWPATDWLEEAMLRFNSPEDYDNWITNKLKFNDPKVLKALNKISEIFKNPAYVNGGHGDVKSIKSTTFQDAGLPILKNQCAMLQQASFYAANWPAGTKVGPDGDVWAFYEPGQTASDKPVEGGGEFTVAFRKAPEVQAFQAFLASADWANDKAKATPAGGWVSANKGLDVNNLTSPLDQESYKLLQSATSFRFDASDLMPSSVGAGSFWTEMTNWIMGQSDQTTLDNIQKSWPSN</sequence>
<feature type="signal peptide" evidence="3">
    <location>
        <begin position="1"/>
        <end position="24"/>
    </location>
</feature>
<dbReference type="PANTHER" id="PTHR43649">
    <property type="entry name" value="ARABINOSE-BINDING PROTEIN-RELATED"/>
    <property type="match status" value="1"/>
</dbReference>
<dbReference type="PROSITE" id="PS51257">
    <property type="entry name" value="PROKAR_LIPOPROTEIN"/>
    <property type="match status" value="1"/>
</dbReference>
<dbReference type="Proteomes" id="UP001596356">
    <property type="component" value="Unassembled WGS sequence"/>
</dbReference>
<keyword evidence="3" id="KW-0732">Signal</keyword>
<evidence type="ECO:0000256" key="1">
    <source>
        <dbReference type="ARBA" id="ARBA00008520"/>
    </source>
</evidence>
<dbReference type="EMBL" id="JBHSWJ010000002">
    <property type="protein sequence ID" value="MFC6714567.1"/>
    <property type="molecule type" value="Genomic_DNA"/>
</dbReference>
<dbReference type="RefSeq" id="WP_377823075.1">
    <property type="nucleotide sequence ID" value="NZ_JBHSWJ010000002.1"/>
</dbReference>
<dbReference type="PANTHER" id="PTHR43649:SF29">
    <property type="entry name" value="OSMOPROTECTIVE COMPOUNDS-BINDING PROTEIN GGTB"/>
    <property type="match status" value="1"/>
</dbReference>